<comment type="caution">
    <text evidence="3">The sequence shown here is derived from an EMBL/GenBank/DDBJ whole genome shotgun (WGS) entry which is preliminary data.</text>
</comment>
<keyword evidence="4" id="KW-1185">Reference proteome</keyword>
<dbReference type="GeneID" id="19203827"/>
<evidence type="ECO:0000313" key="4">
    <source>
        <dbReference type="Proteomes" id="UP000053558"/>
    </source>
</evidence>
<evidence type="ECO:0000256" key="2">
    <source>
        <dbReference type="SAM" id="MobiDB-lite"/>
    </source>
</evidence>
<gene>
    <name evidence="3" type="ORF">CONPUDRAFT_157884</name>
</gene>
<dbReference type="Proteomes" id="UP000053558">
    <property type="component" value="Unassembled WGS sequence"/>
</dbReference>
<feature type="region of interest" description="Disordered" evidence="2">
    <location>
        <begin position="1"/>
        <end position="40"/>
    </location>
</feature>
<sequence length="334" mass="37940">MPATRRNTKRTQSVDDDVASLFASSQPTGEDPDNADSDMAQAAAEEFRATWQKHMKEKEARLQQALQKEVDKYLDKKRQERDNVLKEIEAIYDAFLTQYAILEDDVRRILVDISEKQNALLILVAERQAAAHERAAELEKGQLEGMTRLKTASQGDGTKYCRCSSGHQNDDDNDDTYLPRHPKLRRAARREIRLTQPRLKLKPLNHMQPYREARGVRNDVNECLCRAQGGADSESRIADEFAAARQDARVFQGPPATDADRAPSYRVASIGRSAMRRCTAIRYDDAIGVPIHARTHIVHTWNRGKRQSLQGALSNFGLMRERRIRCRRCTGGPE</sequence>
<reference evidence="4" key="1">
    <citation type="journal article" date="2012" name="Science">
        <title>The Paleozoic origin of enzymatic lignin decomposition reconstructed from 31 fungal genomes.</title>
        <authorList>
            <person name="Floudas D."/>
            <person name="Binder M."/>
            <person name="Riley R."/>
            <person name="Barry K."/>
            <person name="Blanchette R.A."/>
            <person name="Henrissat B."/>
            <person name="Martinez A.T."/>
            <person name="Otillar R."/>
            <person name="Spatafora J.W."/>
            <person name="Yadav J.S."/>
            <person name="Aerts A."/>
            <person name="Benoit I."/>
            <person name="Boyd A."/>
            <person name="Carlson A."/>
            <person name="Copeland A."/>
            <person name="Coutinho P.M."/>
            <person name="de Vries R.P."/>
            <person name="Ferreira P."/>
            <person name="Findley K."/>
            <person name="Foster B."/>
            <person name="Gaskell J."/>
            <person name="Glotzer D."/>
            <person name="Gorecki P."/>
            <person name="Heitman J."/>
            <person name="Hesse C."/>
            <person name="Hori C."/>
            <person name="Igarashi K."/>
            <person name="Jurgens J.A."/>
            <person name="Kallen N."/>
            <person name="Kersten P."/>
            <person name="Kohler A."/>
            <person name="Kuees U."/>
            <person name="Kumar T.K.A."/>
            <person name="Kuo A."/>
            <person name="LaButti K."/>
            <person name="Larrondo L.F."/>
            <person name="Lindquist E."/>
            <person name="Ling A."/>
            <person name="Lombard V."/>
            <person name="Lucas S."/>
            <person name="Lundell T."/>
            <person name="Martin R."/>
            <person name="McLaughlin D.J."/>
            <person name="Morgenstern I."/>
            <person name="Morin E."/>
            <person name="Murat C."/>
            <person name="Nagy L.G."/>
            <person name="Nolan M."/>
            <person name="Ohm R.A."/>
            <person name="Patyshakuliyeva A."/>
            <person name="Rokas A."/>
            <person name="Ruiz-Duenas F.J."/>
            <person name="Sabat G."/>
            <person name="Salamov A."/>
            <person name="Samejima M."/>
            <person name="Schmutz J."/>
            <person name="Slot J.C."/>
            <person name="St John F."/>
            <person name="Stenlid J."/>
            <person name="Sun H."/>
            <person name="Sun S."/>
            <person name="Syed K."/>
            <person name="Tsang A."/>
            <person name="Wiebenga A."/>
            <person name="Young D."/>
            <person name="Pisabarro A."/>
            <person name="Eastwood D.C."/>
            <person name="Martin F."/>
            <person name="Cullen D."/>
            <person name="Grigoriev I.V."/>
            <person name="Hibbett D.S."/>
        </authorList>
    </citation>
    <scope>NUCLEOTIDE SEQUENCE [LARGE SCALE GENOMIC DNA]</scope>
    <source>
        <strain evidence="4">RWD-64-598 SS2</strain>
    </source>
</reference>
<name>A0A5M3MDR5_CONPW</name>
<evidence type="ECO:0000256" key="1">
    <source>
        <dbReference type="SAM" id="Coils"/>
    </source>
</evidence>
<dbReference type="KEGG" id="cput:CONPUDRAFT_157884"/>
<accession>A0A5M3MDR5</accession>
<keyword evidence="1" id="KW-0175">Coiled coil</keyword>
<dbReference type="EMBL" id="JH711585">
    <property type="protein sequence ID" value="EIW76711.1"/>
    <property type="molecule type" value="Genomic_DNA"/>
</dbReference>
<proteinExistence type="predicted"/>
<feature type="coiled-coil region" evidence="1">
    <location>
        <begin position="48"/>
        <end position="94"/>
    </location>
</feature>
<dbReference type="OrthoDB" id="3235454at2759"/>
<dbReference type="RefSeq" id="XP_007773086.1">
    <property type="nucleotide sequence ID" value="XM_007774896.1"/>
</dbReference>
<dbReference type="AlphaFoldDB" id="A0A5M3MDR5"/>
<protein>
    <submittedName>
        <fullName evidence="3">Uncharacterized protein</fullName>
    </submittedName>
</protein>
<evidence type="ECO:0000313" key="3">
    <source>
        <dbReference type="EMBL" id="EIW76711.1"/>
    </source>
</evidence>
<organism evidence="3 4">
    <name type="scientific">Coniophora puteana (strain RWD-64-598)</name>
    <name type="common">Brown rot fungus</name>
    <dbReference type="NCBI Taxonomy" id="741705"/>
    <lineage>
        <taxon>Eukaryota</taxon>
        <taxon>Fungi</taxon>
        <taxon>Dikarya</taxon>
        <taxon>Basidiomycota</taxon>
        <taxon>Agaricomycotina</taxon>
        <taxon>Agaricomycetes</taxon>
        <taxon>Agaricomycetidae</taxon>
        <taxon>Boletales</taxon>
        <taxon>Coniophorineae</taxon>
        <taxon>Coniophoraceae</taxon>
        <taxon>Coniophora</taxon>
    </lineage>
</organism>